<dbReference type="Pfam" id="PF05768">
    <property type="entry name" value="Glrx-like"/>
    <property type="match status" value="1"/>
</dbReference>
<keyword evidence="2" id="KW-1185">Reference proteome</keyword>
<dbReference type="GeneID" id="77477761"/>
<dbReference type="RefSeq" id="WP_017204629.1">
    <property type="nucleotide sequence ID" value="NZ_CBDRDE010000002.1"/>
</dbReference>
<sequence length="98" mass="11084">MTTLTLIGKPDCHLCDVASEIIDAVVAELPDAAAERIEIVESSIQDDPALYELWWEKIPVVLIDGELHAHWRLSPDRLRHALEEAIRADESTLQEETR</sequence>
<name>A0ABQ6V341_9MICO</name>
<dbReference type="Proteomes" id="UP000478836">
    <property type="component" value="Unassembled WGS sequence"/>
</dbReference>
<protein>
    <submittedName>
        <fullName evidence="1">Glutaredoxin family protein</fullName>
    </submittedName>
</protein>
<accession>A0ABQ6V341</accession>
<reference evidence="2" key="1">
    <citation type="submission" date="2019-09" db="EMBL/GenBank/DDBJ databases">
        <title>Whole genome sequencing of Microbacterium maritypicum.</title>
        <authorList>
            <person name="Lenchi N."/>
        </authorList>
    </citation>
    <scope>NUCLEOTIDE SEQUENCE [LARGE SCALE GENOMIC DNA]</scope>
    <source>
        <strain evidence="2">G1</strain>
    </source>
</reference>
<dbReference type="EMBL" id="WAAO01000003">
    <property type="protein sequence ID" value="KAB1862324.1"/>
    <property type="molecule type" value="Genomic_DNA"/>
</dbReference>
<proteinExistence type="predicted"/>
<dbReference type="InterPro" id="IPR036249">
    <property type="entry name" value="Thioredoxin-like_sf"/>
</dbReference>
<evidence type="ECO:0000313" key="1">
    <source>
        <dbReference type="EMBL" id="KAB1862324.1"/>
    </source>
</evidence>
<comment type="caution">
    <text evidence="1">The sequence shown here is derived from an EMBL/GenBank/DDBJ whole genome shotgun (WGS) entry which is preliminary data.</text>
</comment>
<dbReference type="Gene3D" id="3.40.30.10">
    <property type="entry name" value="Glutaredoxin"/>
    <property type="match status" value="1"/>
</dbReference>
<gene>
    <name evidence="1" type="ORF">F6A08_14935</name>
</gene>
<dbReference type="SUPFAM" id="SSF52833">
    <property type="entry name" value="Thioredoxin-like"/>
    <property type="match status" value="1"/>
</dbReference>
<evidence type="ECO:0000313" key="2">
    <source>
        <dbReference type="Proteomes" id="UP000478836"/>
    </source>
</evidence>
<organism evidence="1 2">
    <name type="scientific">Microbacterium algeriense</name>
    <dbReference type="NCBI Taxonomy" id="2615184"/>
    <lineage>
        <taxon>Bacteria</taxon>
        <taxon>Bacillati</taxon>
        <taxon>Actinomycetota</taxon>
        <taxon>Actinomycetes</taxon>
        <taxon>Micrococcales</taxon>
        <taxon>Microbacteriaceae</taxon>
        <taxon>Microbacterium</taxon>
    </lineage>
</organism>
<dbReference type="InterPro" id="IPR008554">
    <property type="entry name" value="Glutaredoxin-like"/>
</dbReference>